<keyword evidence="4" id="KW-0645">Protease</keyword>
<evidence type="ECO:0000256" key="2">
    <source>
        <dbReference type="ARBA" id="ARBA00022801"/>
    </source>
</evidence>
<dbReference type="AlphaFoldDB" id="A0A848GBB0"/>
<keyword evidence="2 4" id="KW-0378">Hydrolase</keyword>
<dbReference type="Gene3D" id="3.40.710.10">
    <property type="entry name" value="DD-peptidase/beta-lactamase superfamily"/>
    <property type="match status" value="2"/>
</dbReference>
<evidence type="ECO:0000256" key="1">
    <source>
        <dbReference type="ARBA" id="ARBA00006096"/>
    </source>
</evidence>
<gene>
    <name evidence="4" type="primary">dacB</name>
    <name evidence="4" type="ORF">HHL15_20055</name>
</gene>
<keyword evidence="4" id="KW-0121">Carboxypeptidase</keyword>
<dbReference type="EC" id="3.4.16.4" evidence="4"/>
<dbReference type="GO" id="GO:0000270">
    <property type="term" value="P:peptidoglycan metabolic process"/>
    <property type="evidence" value="ECO:0007669"/>
    <property type="project" value="TreeGrafter"/>
</dbReference>
<name>A0A848GBB0_9RHOO</name>
<sequence>MPPPFSAPPSIHLATLLSLVALAPAAPAAPAWPPALESSLARTAIPRTAIAVLVQDVDAATPLLAHRTGEAMNPASVMKLVTTYAALDQLGPTYTWKTRIVTEAPIRNGVLQGDLYVIGGGDPRLSRERLWLLLRELRSRDIRHIEGNVVTDRRFFQLPPHDPGAFDQRPLRPYNAPADALNIDYGALPLRLVPSATGAEVSIDPLPAGLGLDNRIRRAGTGPCNDPSALLTADSREDSNGNSVLTLEGSLPPACPPAFDWNLAPLTPTRLFEGQFRTLWRELGGEIDGRFVNGPAPANARPLAESTSPTLPEVLRDMNKWSNNVIARHLLATLGAESEPGRDSAAAGSRVVERALAAAGIPTDKLVIENGAGLSRSERVSADTVGRLLMAAWRSRSMPELIASLPIAGRDGTARRRVANSPAAGSAHIKTGTLDGVRSLAGYVQGASGHRYIVVLLINHPNAGAGREVQDALLEWVAGL</sequence>
<dbReference type="EMBL" id="JABBGA010000021">
    <property type="protein sequence ID" value="NML28056.1"/>
    <property type="molecule type" value="Genomic_DNA"/>
</dbReference>
<evidence type="ECO:0000313" key="5">
    <source>
        <dbReference type="Proteomes" id="UP000580043"/>
    </source>
</evidence>
<dbReference type="PANTHER" id="PTHR30023:SF0">
    <property type="entry name" value="PENICILLIN-SENSITIVE CARBOXYPEPTIDASE A"/>
    <property type="match status" value="1"/>
</dbReference>
<dbReference type="NCBIfam" id="TIGR00666">
    <property type="entry name" value="PBP4"/>
    <property type="match status" value="1"/>
</dbReference>
<keyword evidence="5" id="KW-1185">Reference proteome</keyword>
<dbReference type="InterPro" id="IPR012338">
    <property type="entry name" value="Beta-lactam/transpept-like"/>
</dbReference>
<comment type="caution">
    <text evidence="4">The sequence shown here is derived from an EMBL/GenBank/DDBJ whole genome shotgun (WGS) entry which is preliminary data.</text>
</comment>
<feature type="chain" id="PRO_5032278288" evidence="3">
    <location>
        <begin position="29"/>
        <end position="480"/>
    </location>
</feature>
<dbReference type="PRINTS" id="PR00922">
    <property type="entry name" value="DADACBPTASE3"/>
</dbReference>
<proteinExistence type="inferred from homology"/>
<evidence type="ECO:0000256" key="3">
    <source>
        <dbReference type="SAM" id="SignalP"/>
    </source>
</evidence>
<dbReference type="Proteomes" id="UP000580043">
    <property type="component" value="Unassembled WGS sequence"/>
</dbReference>
<comment type="similarity">
    <text evidence="1">Belongs to the peptidase S13 family.</text>
</comment>
<reference evidence="4 5" key="1">
    <citation type="submission" date="2020-04" db="EMBL/GenBank/DDBJ databases">
        <title>Zoogloea sp. G-4-1-14 isolated from soil.</title>
        <authorList>
            <person name="Dahal R.H."/>
        </authorList>
    </citation>
    <scope>NUCLEOTIDE SEQUENCE [LARGE SCALE GENOMIC DNA]</scope>
    <source>
        <strain evidence="4 5">G-4-1-14</strain>
    </source>
</reference>
<organism evidence="4 5">
    <name type="scientific">Zoogloea dura</name>
    <dbReference type="NCBI Taxonomy" id="2728840"/>
    <lineage>
        <taxon>Bacteria</taxon>
        <taxon>Pseudomonadati</taxon>
        <taxon>Pseudomonadota</taxon>
        <taxon>Betaproteobacteria</taxon>
        <taxon>Rhodocyclales</taxon>
        <taxon>Zoogloeaceae</taxon>
        <taxon>Zoogloea</taxon>
    </lineage>
</organism>
<dbReference type="PANTHER" id="PTHR30023">
    <property type="entry name" value="D-ALANYL-D-ALANINE CARBOXYPEPTIDASE"/>
    <property type="match status" value="1"/>
</dbReference>
<dbReference type="GO" id="GO:0009002">
    <property type="term" value="F:serine-type D-Ala-D-Ala carboxypeptidase activity"/>
    <property type="evidence" value="ECO:0007669"/>
    <property type="project" value="UniProtKB-EC"/>
</dbReference>
<dbReference type="Gene3D" id="3.50.80.20">
    <property type="entry name" value="D-Ala-D-Ala carboxypeptidase C, peptidase S13"/>
    <property type="match status" value="1"/>
</dbReference>
<protein>
    <submittedName>
        <fullName evidence="4">D-alanyl-D-alanine carboxypeptidase/D-alanyl-D-alanine-endopeptidase</fullName>
        <ecNumber evidence="4">3.4.16.4</ecNumber>
    </submittedName>
</protein>
<feature type="signal peptide" evidence="3">
    <location>
        <begin position="1"/>
        <end position="28"/>
    </location>
</feature>
<dbReference type="RefSeq" id="WP_169147588.1">
    <property type="nucleotide sequence ID" value="NZ_JABBGA010000021.1"/>
</dbReference>
<dbReference type="Pfam" id="PF02113">
    <property type="entry name" value="Peptidase_S13"/>
    <property type="match status" value="1"/>
</dbReference>
<dbReference type="InterPro" id="IPR000667">
    <property type="entry name" value="Peptidase_S13"/>
</dbReference>
<evidence type="ECO:0000313" key="4">
    <source>
        <dbReference type="EMBL" id="NML28056.1"/>
    </source>
</evidence>
<keyword evidence="3" id="KW-0732">Signal</keyword>
<dbReference type="SUPFAM" id="SSF56601">
    <property type="entry name" value="beta-lactamase/transpeptidase-like"/>
    <property type="match status" value="1"/>
</dbReference>
<accession>A0A848GBB0</accession>
<dbReference type="GO" id="GO:0006508">
    <property type="term" value="P:proteolysis"/>
    <property type="evidence" value="ECO:0007669"/>
    <property type="project" value="InterPro"/>
</dbReference>